<dbReference type="Proteomes" id="UP000243002">
    <property type="component" value="Unassembled WGS sequence"/>
</dbReference>
<gene>
    <name evidence="2" type="ORF">C7K55_11735</name>
</gene>
<organism evidence="2 3">
    <name type="scientific">Cyanobium usitatum str. Tous</name>
    <dbReference type="NCBI Taxonomy" id="2116684"/>
    <lineage>
        <taxon>Bacteria</taxon>
        <taxon>Bacillati</taxon>
        <taxon>Cyanobacteriota</taxon>
        <taxon>Cyanophyceae</taxon>
        <taxon>Synechococcales</taxon>
        <taxon>Prochlorococcaceae</taxon>
        <taxon>Cyanobium</taxon>
    </lineage>
</organism>
<evidence type="ECO:0000313" key="2">
    <source>
        <dbReference type="EMBL" id="PSJ04052.1"/>
    </source>
</evidence>
<feature type="coiled-coil region" evidence="1">
    <location>
        <begin position="31"/>
        <end position="79"/>
    </location>
</feature>
<accession>A0A2P7MS69</accession>
<keyword evidence="1" id="KW-0175">Coiled coil</keyword>
<reference evidence="2 3" key="1">
    <citation type="journal article" date="2018" name="Environ. Microbiol.">
        <title>Ecological and genomic features of two widespread freshwater picocyanobacteria.</title>
        <authorList>
            <person name="Cabello-Yeves P.J."/>
            <person name="Picazo A."/>
            <person name="Camacho A."/>
            <person name="Callieri C."/>
            <person name="Rosselli R."/>
            <person name="Roda-Garcia J.J."/>
            <person name="Coutinho F.H."/>
            <person name="Rodriguez-Valera F."/>
        </authorList>
    </citation>
    <scope>NUCLEOTIDE SEQUENCE [LARGE SCALE GENOMIC DNA]</scope>
    <source>
        <strain evidence="2 3">Tous</strain>
    </source>
</reference>
<dbReference type="InterPro" id="IPR030812">
    <property type="entry name" value="Cyano_EgtBD"/>
</dbReference>
<dbReference type="EMBL" id="PXXO01000016">
    <property type="protein sequence ID" value="PSJ04052.1"/>
    <property type="molecule type" value="Genomic_DNA"/>
</dbReference>
<evidence type="ECO:0008006" key="4">
    <source>
        <dbReference type="Google" id="ProtNLM"/>
    </source>
</evidence>
<dbReference type="NCBIfam" id="TIGR04375">
    <property type="entry name" value="cyano_w_EgtBD"/>
    <property type="match status" value="1"/>
</dbReference>
<dbReference type="RefSeq" id="WP_106632920.1">
    <property type="nucleotide sequence ID" value="NZ_PXXO01000016.1"/>
</dbReference>
<comment type="caution">
    <text evidence="2">The sequence shown here is derived from an EMBL/GenBank/DDBJ whole genome shotgun (WGS) entry which is preliminary data.</text>
</comment>
<evidence type="ECO:0000256" key="1">
    <source>
        <dbReference type="SAM" id="Coils"/>
    </source>
</evidence>
<dbReference type="AlphaFoldDB" id="A0A2P7MS69"/>
<protein>
    <recommendedName>
        <fullName evidence="4">TIGR04376 family protein</fullName>
    </recommendedName>
</protein>
<proteinExistence type="predicted"/>
<sequence length="156" mass="17693">MSWLDELEAQLDQQLAAFLAANPSQEALLGEQEARDRQARLAGQRRQLQRQAEQERQALLQLAAEIRCWQERLAKARAAGATALAERAEAHQLGLMEQGRLRWQRLGELGVSFAAVERDLRELESRPRPSKASSLEQDWASFEAEQALEALRRHQG</sequence>
<name>A0A2P7MS69_9CYAN</name>
<dbReference type="OrthoDB" id="559658at2"/>
<evidence type="ECO:0000313" key="3">
    <source>
        <dbReference type="Proteomes" id="UP000243002"/>
    </source>
</evidence>
<keyword evidence="3" id="KW-1185">Reference proteome</keyword>